<proteinExistence type="inferred from homology"/>
<comment type="similarity">
    <text evidence="1">Belongs to the Teseptimavirus single-stranded DNA-binding protein family.</text>
</comment>
<organism evidence="4 5">
    <name type="scientific">Pseudomonas phage shl2</name>
    <dbReference type="NCBI Taxonomy" id="1729933"/>
    <lineage>
        <taxon>Viruses</taxon>
        <taxon>Duplodnaviria</taxon>
        <taxon>Heunggongvirae</taxon>
        <taxon>Uroviricota</taxon>
        <taxon>Caudoviricetes</taxon>
        <taxon>Autographivirales</taxon>
        <taxon>Autotranscriptaviridae</taxon>
        <taxon>Studiervirinae</taxon>
        <taxon>Hennigervirus</taxon>
        <taxon>Hennigervirus shl2</taxon>
        <taxon>Ghunavirus shl2</taxon>
    </lineage>
</organism>
<evidence type="ECO:0000256" key="2">
    <source>
        <dbReference type="SAM" id="MobiDB-lite"/>
    </source>
</evidence>
<keyword evidence="1" id="KW-0233">DNA recombination</keyword>
<dbReference type="GO" id="GO:0003697">
    <property type="term" value="F:single-stranded DNA binding"/>
    <property type="evidence" value="ECO:0007669"/>
    <property type="project" value="UniProtKB-UniRule"/>
</dbReference>
<keyword evidence="1" id="KW-0227">DNA damage</keyword>
<dbReference type="SUPFAM" id="SSF50249">
    <property type="entry name" value="Nucleic acid-binding proteins"/>
    <property type="match status" value="1"/>
</dbReference>
<dbReference type="GO" id="GO:0006310">
    <property type="term" value="P:DNA recombination"/>
    <property type="evidence" value="ECO:0007669"/>
    <property type="project" value="UniProtKB-UniRule"/>
</dbReference>
<comment type="subunit">
    <text evidence="1">Homodimer. Interacts (via C-terminus) with the viral DNA polymerase. Interacts with the viral helicase/primase. Part of the replicase complex that includes the DNA polymerase, the primase/helicase and the single-stranded DNA binding protein.</text>
</comment>
<reference evidence="5" key="1">
    <citation type="submission" date="2015-10" db="EMBL/GenBank/DDBJ databases">
        <authorList>
            <person name="Millard A."/>
        </authorList>
    </citation>
    <scope>NUCLEOTIDE SEQUENCE [LARGE SCALE GENOMIC DNA]</scope>
</reference>
<evidence type="ECO:0000256" key="1">
    <source>
        <dbReference type="HAMAP-Rule" id="MF_04153"/>
    </source>
</evidence>
<comment type="domain">
    <text evidence="1">The acidic C-terminus is involved in modulating the ssDNA binding properties. It is also required for dimer formation and for interactions with the viral DNA polymerase and the helicase.</text>
</comment>
<name>A0A160SY66_9CAUD</name>
<gene>
    <name evidence="4" type="ORF">SHL_00009</name>
</gene>
<dbReference type="Proteomes" id="UP000273619">
    <property type="component" value="Segment"/>
</dbReference>
<keyword evidence="1" id="KW-0234">DNA repair</keyword>
<keyword evidence="1" id="KW-1194">Viral DNA replication</keyword>
<comment type="function">
    <text evidence="1">Single-stranded DNA-binding protein that participates in viral DNA replication, formation of concatemers, recombination and repair of double-stranded breaks. Coats the lagging-strand ssDNA as the replication fork advances and stimulates the activities of viral DNA polymerase and primase/helicase. Coordinates simultaneous synthesis of leading- and lagging-strands. Together with DNA primase/helicase, promotes pairing of two homologous DNA molecules containing complementary single-stranded regions and mediates homologous DNA strand exchange. Promotes also the formation of joint molecules. Disrupts loops, hairpins and other secondary structures present on ssDNA to reduce and eliminate pausing of viral DNA polymerase at specific sites during elongation.</text>
</comment>
<protein>
    <recommendedName>
        <fullName evidence="1">Single-stranded DNA-binding protein</fullName>
        <shortName evidence="1">SSB protein</shortName>
    </recommendedName>
    <alternativeName>
        <fullName evidence="1">Helix-destabilizing protein</fullName>
    </alternativeName>
</protein>
<accession>A0A160SY66</accession>
<dbReference type="GO" id="GO:0006281">
    <property type="term" value="P:DNA repair"/>
    <property type="evidence" value="ECO:0007669"/>
    <property type="project" value="UniProtKB-UniRule"/>
</dbReference>
<dbReference type="InterPro" id="IPR016411">
    <property type="entry name" value="SSB_T7"/>
</dbReference>
<dbReference type="InterPro" id="IPR049476">
    <property type="entry name" value="SBB_BPT7"/>
</dbReference>
<feature type="domain" description="Single-stranded DNA-binding protein BPT7" evidence="3">
    <location>
        <begin position="13"/>
        <end position="186"/>
    </location>
</feature>
<feature type="compositionally biased region" description="Basic and acidic residues" evidence="2">
    <location>
        <begin position="226"/>
        <end position="237"/>
    </location>
</feature>
<evidence type="ECO:0000259" key="3">
    <source>
        <dbReference type="Pfam" id="PF21265"/>
    </source>
</evidence>
<dbReference type="GO" id="GO:0039693">
    <property type="term" value="P:viral DNA genome replication"/>
    <property type="evidence" value="ECO:0007669"/>
    <property type="project" value="UniProtKB-UniRule"/>
</dbReference>
<evidence type="ECO:0000313" key="4">
    <source>
        <dbReference type="EMBL" id="CUR50699.1"/>
    </source>
</evidence>
<feature type="compositionally biased region" description="Basic and acidic residues" evidence="2">
    <location>
        <begin position="207"/>
        <end position="218"/>
    </location>
</feature>
<dbReference type="InterPro" id="IPR012340">
    <property type="entry name" value="NA-bd_OB-fold"/>
</dbReference>
<feature type="region of interest" description="Disordered" evidence="2">
    <location>
        <begin position="195"/>
        <end position="237"/>
    </location>
</feature>
<dbReference type="Gene3D" id="2.40.50.140">
    <property type="entry name" value="Nucleic acid-binding proteins"/>
    <property type="match status" value="1"/>
</dbReference>
<dbReference type="PIRSF" id="PIRSF004311">
    <property type="entry name" value="Helix_destablz_SSB_T7"/>
    <property type="match status" value="1"/>
</dbReference>
<dbReference type="EMBL" id="LN889756">
    <property type="protein sequence ID" value="CUR50699.1"/>
    <property type="molecule type" value="Genomic_DNA"/>
</dbReference>
<sequence length="237" mass="26394">MAFVKKEFFFTPKGKAEPYCSIQKPDYGNPEKGFGNPRGVYKVNLTIPSKDAQPMINRIVKAHEANWAQIMEDWNNGGEAAARAKLQRGKKLLEPYEGELPFFENDDGTVTFKFSGYASYKDQKTGENKEIVLKVVDAKGKRIDAVPAISGGSELKVRYSQFPYTFGAVVGASVKLQLDSVMLIKLVEYAAGGDDWSGQEEDGYVAEDGRDNDWRESDSSDDGDDVPERTDFDNVDF</sequence>
<evidence type="ECO:0000313" key="5">
    <source>
        <dbReference type="Proteomes" id="UP000273619"/>
    </source>
</evidence>
<dbReference type="Pfam" id="PF21265">
    <property type="entry name" value="SBB_T7"/>
    <property type="match status" value="1"/>
</dbReference>
<keyword evidence="5" id="KW-1185">Reference proteome</keyword>
<dbReference type="HAMAP" id="MF_04153">
    <property type="entry name" value="SSB_T7"/>
    <property type="match status" value="1"/>
</dbReference>
<keyword evidence="1" id="KW-0238">DNA-binding</keyword>
<keyword evidence="1" id="KW-0235">DNA replication</keyword>